<keyword evidence="3" id="KW-0134">Cell wall</keyword>
<evidence type="ECO:0000256" key="6">
    <source>
        <dbReference type="RuleBase" id="RU361169"/>
    </source>
</evidence>
<comment type="similarity">
    <text evidence="2 6">Belongs to the glycosyl hydrolase 28 family.</text>
</comment>
<accession>A0AA86SHH6</accession>
<reference evidence="8" key="1">
    <citation type="submission" date="2023-10" db="EMBL/GenBank/DDBJ databases">
        <authorList>
            <person name="Domelevo Entfellner J.-B."/>
        </authorList>
    </citation>
    <scope>NUCLEOTIDE SEQUENCE</scope>
</reference>
<keyword evidence="4 6" id="KW-0378">Hydrolase</keyword>
<dbReference type="GO" id="GO:0004650">
    <property type="term" value="F:polygalacturonase activity"/>
    <property type="evidence" value="ECO:0007669"/>
    <property type="project" value="InterPro"/>
</dbReference>
<organism evidence="8 9">
    <name type="scientific">Sphenostylis stenocarpa</name>
    <dbReference type="NCBI Taxonomy" id="92480"/>
    <lineage>
        <taxon>Eukaryota</taxon>
        <taxon>Viridiplantae</taxon>
        <taxon>Streptophyta</taxon>
        <taxon>Embryophyta</taxon>
        <taxon>Tracheophyta</taxon>
        <taxon>Spermatophyta</taxon>
        <taxon>Magnoliopsida</taxon>
        <taxon>eudicotyledons</taxon>
        <taxon>Gunneridae</taxon>
        <taxon>Pentapetalae</taxon>
        <taxon>rosids</taxon>
        <taxon>fabids</taxon>
        <taxon>Fabales</taxon>
        <taxon>Fabaceae</taxon>
        <taxon>Papilionoideae</taxon>
        <taxon>50 kb inversion clade</taxon>
        <taxon>NPAAA clade</taxon>
        <taxon>indigoferoid/millettioid clade</taxon>
        <taxon>Phaseoleae</taxon>
        <taxon>Sphenostylis</taxon>
    </lineage>
</organism>
<evidence type="ECO:0000313" key="9">
    <source>
        <dbReference type="Proteomes" id="UP001189624"/>
    </source>
</evidence>
<keyword evidence="9" id="KW-1185">Reference proteome</keyword>
<dbReference type="Gene3D" id="2.160.20.10">
    <property type="entry name" value="Single-stranded right-handed beta-helix, Pectin lyase-like"/>
    <property type="match status" value="1"/>
</dbReference>
<evidence type="ECO:0000313" key="8">
    <source>
        <dbReference type="EMBL" id="CAJ1950216.1"/>
    </source>
</evidence>
<dbReference type="PANTHER" id="PTHR31339:SF51">
    <property type="entry name" value="POLYGALACTURONASE_GLYCOSIDE HYDROLASE FAMILY PROTEIN"/>
    <property type="match status" value="1"/>
</dbReference>
<dbReference type="Pfam" id="PF00295">
    <property type="entry name" value="Glyco_hydro_28"/>
    <property type="match status" value="1"/>
</dbReference>
<dbReference type="GO" id="GO:0005975">
    <property type="term" value="P:carbohydrate metabolic process"/>
    <property type="evidence" value="ECO:0007669"/>
    <property type="project" value="InterPro"/>
</dbReference>
<protein>
    <recommendedName>
        <fullName evidence="10">Polygalacturonase</fullName>
    </recommendedName>
</protein>
<evidence type="ECO:0000256" key="5">
    <source>
        <dbReference type="ARBA" id="ARBA00023295"/>
    </source>
</evidence>
<gene>
    <name evidence="8" type="ORF">AYBTSS11_LOCUS14136</name>
</gene>
<dbReference type="Gramene" id="rna-AYBTSS11_LOCUS14136">
    <property type="protein sequence ID" value="CAJ1950216.1"/>
    <property type="gene ID" value="gene-AYBTSS11_LOCUS14136"/>
</dbReference>
<name>A0AA86SHH6_9FABA</name>
<dbReference type="InterPro" id="IPR000743">
    <property type="entry name" value="Glyco_hydro_28"/>
</dbReference>
<evidence type="ECO:0000256" key="1">
    <source>
        <dbReference type="ARBA" id="ARBA00004191"/>
    </source>
</evidence>
<dbReference type="AlphaFoldDB" id="A0AA86SHH6"/>
<feature type="signal peptide" evidence="7">
    <location>
        <begin position="1"/>
        <end position="38"/>
    </location>
</feature>
<proteinExistence type="inferred from homology"/>
<dbReference type="InterPro" id="IPR051801">
    <property type="entry name" value="GH28_Enzymes"/>
</dbReference>
<feature type="chain" id="PRO_5041675625" description="Polygalacturonase" evidence="7">
    <location>
        <begin position="39"/>
        <end position="533"/>
    </location>
</feature>
<dbReference type="InterPro" id="IPR011050">
    <property type="entry name" value="Pectin_lyase_fold/virulence"/>
</dbReference>
<keyword evidence="3" id="KW-0964">Secreted</keyword>
<dbReference type="InterPro" id="IPR012334">
    <property type="entry name" value="Pectin_lyas_fold"/>
</dbReference>
<keyword evidence="5 6" id="KW-0326">Glycosidase</keyword>
<sequence length="533" mass="58634">MKCVGNSGDWRGREGEEVIRLACALLLVTLLSSEVAESRKSKTVSTSFEYKAINCRAYSASLTDFGGVGDGKISNTKAFKSAISHLSQYASKGGAQLYVPAGKWLTGSFSLLSHFTLYLNKDAVLLASQIMLTDFLTKPQFLCMSSSWLHLPFLAPFLLAAFGENYFPSLIKKQKKQKVKEVIRCMGKEILKVDFIDGKLDISEWPVIEPLPSYGRGRDAAAGRYTSLIFGTNLTDVIVTGDNGTIDGQGAFWWQKFHKKKLKYTRPYLIELMFSDNIQISNLTLLNSPSWNVHPVYSSNIIIKGLTIIAPVPSPNTDGINPDSCTNTRIEDCYIVSGDDCVAVKSGWDEYGIKFGWPTKQLVIRRLTCISPESAAIALGSEMSGGIQDVRAEDITAIHTESGVRIKTAVGRGGYVKDIYVKGMTLHTMKWVFWMTDVVADNVTMAARLEGISNDPFTGICISNVTIKMAAKAKKQPWTCTDIEGITSGVTPKPCNSLTDQGKENIKACDFPTENLPIDSLKLKKCTYGIKHE</sequence>
<dbReference type="PANTHER" id="PTHR31339">
    <property type="entry name" value="PECTIN LYASE-RELATED"/>
    <property type="match status" value="1"/>
</dbReference>
<comment type="subcellular location">
    <subcellularLocation>
        <location evidence="1">Secreted</location>
        <location evidence="1">Cell wall</location>
    </subcellularLocation>
</comment>
<dbReference type="SUPFAM" id="SSF51126">
    <property type="entry name" value="Pectin lyase-like"/>
    <property type="match status" value="1"/>
</dbReference>
<dbReference type="EMBL" id="OY731401">
    <property type="protein sequence ID" value="CAJ1950216.1"/>
    <property type="molecule type" value="Genomic_DNA"/>
</dbReference>
<evidence type="ECO:0008006" key="10">
    <source>
        <dbReference type="Google" id="ProtNLM"/>
    </source>
</evidence>
<evidence type="ECO:0000256" key="4">
    <source>
        <dbReference type="ARBA" id="ARBA00022801"/>
    </source>
</evidence>
<evidence type="ECO:0000256" key="3">
    <source>
        <dbReference type="ARBA" id="ARBA00022512"/>
    </source>
</evidence>
<keyword evidence="7" id="KW-0732">Signal</keyword>
<evidence type="ECO:0000256" key="7">
    <source>
        <dbReference type="SAM" id="SignalP"/>
    </source>
</evidence>
<dbReference type="Proteomes" id="UP001189624">
    <property type="component" value="Chromosome 4"/>
</dbReference>
<evidence type="ECO:0000256" key="2">
    <source>
        <dbReference type="ARBA" id="ARBA00008834"/>
    </source>
</evidence>